<dbReference type="Proteomes" id="UP001252875">
    <property type="component" value="Unassembled WGS sequence"/>
</dbReference>
<dbReference type="InterPro" id="IPR014924">
    <property type="entry name" value="DUF1803"/>
</dbReference>
<accession>A0ABU3EXD4</accession>
<keyword evidence="2" id="KW-1185">Reference proteome</keyword>
<sequence length="266" mass="31682">MQIYTYNKKLQQTLQRTEIQELLNYFLELQEPVILREIRKNFPDQKHLDKNLDFLINNDIVSRQDRRYQLSLTIVTEYPTTELVEKFIQTANNKYTTEELLVWLGEELRLAELSDTIAIDFMLPISNRLENVHFQLVTINRGEKLAETLPNYFQNIDQPKLFPNLAELIGDVNPEFFSNQLILILDQVIIGKKPRRESIFLDSLLTTQVITSQPEWQLSIPFYTKTISPDFVQKMDKRTRFFFIHQLTERLLDERESFTYLMKKKA</sequence>
<dbReference type="EMBL" id="JARPYI010000003">
    <property type="protein sequence ID" value="MDT2599528.1"/>
    <property type="molecule type" value="Genomic_DNA"/>
</dbReference>
<reference evidence="1 2" key="1">
    <citation type="submission" date="2023-03" db="EMBL/GenBank/DDBJ databases">
        <authorList>
            <person name="Shen W."/>
            <person name="Cai J."/>
        </authorList>
    </citation>
    <scope>NUCLEOTIDE SEQUENCE [LARGE SCALE GENOMIC DNA]</scope>
    <source>
        <strain evidence="1 2">D6-4</strain>
    </source>
</reference>
<evidence type="ECO:0000313" key="1">
    <source>
        <dbReference type="EMBL" id="MDT2599528.1"/>
    </source>
</evidence>
<comment type="caution">
    <text evidence="1">The sequence shown here is derived from an EMBL/GenBank/DDBJ whole genome shotgun (WGS) entry which is preliminary data.</text>
</comment>
<dbReference type="Pfam" id="PF08820">
    <property type="entry name" value="DUF1803"/>
    <property type="match status" value="1"/>
</dbReference>
<gene>
    <name evidence="1" type="ORF">P7D85_07055</name>
</gene>
<name>A0ABU3EXD4_9ENTE</name>
<dbReference type="RefSeq" id="WP_311821855.1">
    <property type="nucleotide sequence ID" value="NZ_JARPYF010000002.1"/>
</dbReference>
<protein>
    <submittedName>
        <fullName evidence="1">DUF1803 domain-containing protein</fullName>
    </submittedName>
</protein>
<evidence type="ECO:0000313" key="2">
    <source>
        <dbReference type="Proteomes" id="UP001252875"/>
    </source>
</evidence>
<proteinExistence type="predicted"/>
<organism evidence="1 2">
    <name type="scientific">Enterococcus hulanensis</name>
    <dbReference type="NCBI Taxonomy" id="2559929"/>
    <lineage>
        <taxon>Bacteria</taxon>
        <taxon>Bacillati</taxon>
        <taxon>Bacillota</taxon>
        <taxon>Bacilli</taxon>
        <taxon>Lactobacillales</taxon>
        <taxon>Enterococcaceae</taxon>
        <taxon>Enterococcus</taxon>
    </lineage>
</organism>